<dbReference type="VEuPathDB" id="TrichDB:TVAGG3_0579360"/>
<protein>
    <submittedName>
        <fullName evidence="1">Uncharacterized protein</fullName>
    </submittedName>
</protein>
<keyword evidence="2" id="KW-1185">Reference proteome</keyword>
<name>A2EJM6_TRIV3</name>
<gene>
    <name evidence="1" type="ORF">TVAG_342640</name>
</gene>
<dbReference type="KEGG" id="tva:4764986"/>
<dbReference type="EMBL" id="DS113407">
    <property type="protein sequence ID" value="EAY07100.1"/>
    <property type="molecule type" value="Genomic_DNA"/>
</dbReference>
<reference evidence="1" key="1">
    <citation type="submission" date="2006-10" db="EMBL/GenBank/DDBJ databases">
        <authorList>
            <person name="Amadeo P."/>
            <person name="Zhao Q."/>
            <person name="Wortman J."/>
            <person name="Fraser-Liggett C."/>
            <person name="Carlton J."/>
        </authorList>
    </citation>
    <scope>NUCLEOTIDE SEQUENCE</scope>
    <source>
        <strain evidence="1">G3</strain>
    </source>
</reference>
<dbReference type="RefSeq" id="XP_001319323.1">
    <property type="nucleotide sequence ID" value="XM_001319288.1"/>
</dbReference>
<dbReference type="Proteomes" id="UP000001542">
    <property type="component" value="Unassembled WGS sequence"/>
</dbReference>
<dbReference type="VEuPathDB" id="TrichDB:TVAG_342640"/>
<proteinExistence type="predicted"/>
<evidence type="ECO:0000313" key="1">
    <source>
        <dbReference type="EMBL" id="EAY07100.1"/>
    </source>
</evidence>
<dbReference type="AlphaFoldDB" id="A2EJM6"/>
<evidence type="ECO:0000313" key="2">
    <source>
        <dbReference type="Proteomes" id="UP000001542"/>
    </source>
</evidence>
<reference evidence="1" key="2">
    <citation type="journal article" date="2007" name="Science">
        <title>Draft genome sequence of the sexually transmitted pathogen Trichomonas vaginalis.</title>
        <authorList>
            <person name="Carlton J.M."/>
            <person name="Hirt R.P."/>
            <person name="Silva J.C."/>
            <person name="Delcher A.L."/>
            <person name="Schatz M."/>
            <person name="Zhao Q."/>
            <person name="Wortman J.R."/>
            <person name="Bidwell S.L."/>
            <person name="Alsmark U.C.M."/>
            <person name="Besteiro S."/>
            <person name="Sicheritz-Ponten T."/>
            <person name="Noel C.J."/>
            <person name="Dacks J.B."/>
            <person name="Foster P.G."/>
            <person name="Simillion C."/>
            <person name="Van de Peer Y."/>
            <person name="Miranda-Saavedra D."/>
            <person name="Barton G.J."/>
            <person name="Westrop G.D."/>
            <person name="Mueller S."/>
            <person name="Dessi D."/>
            <person name="Fiori P.L."/>
            <person name="Ren Q."/>
            <person name="Paulsen I."/>
            <person name="Zhang H."/>
            <person name="Bastida-Corcuera F.D."/>
            <person name="Simoes-Barbosa A."/>
            <person name="Brown M.T."/>
            <person name="Hayes R.D."/>
            <person name="Mukherjee M."/>
            <person name="Okumura C.Y."/>
            <person name="Schneider R."/>
            <person name="Smith A.J."/>
            <person name="Vanacova S."/>
            <person name="Villalvazo M."/>
            <person name="Haas B.J."/>
            <person name="Pertea M."/>
            <person name="Feldblyum T.V."/>
            <person name="Utterback T.R."/>
            <person name="Shu C.L."/>
            <person name="Osoegawa K."/>
            <person name="de Jong P.J."/>
            <person name="Hrdy I."/>
            <person name="Horvathova L."/>
            <person name="Zubacova Z."/>
            <person name="Dolezal P."/>
            <person name="Malik S.B."/>
            <person name="Logsdon J.M. Jr."/>
            <person name="Henze K."/>
            <person name="Gupta A."/>
            <person name="Wang C.C."/>
            <person name="Dunne R.L."/>
            <person name="Upcroft J.A."/>
            <person name="Upcroft P."/>
            <person name="White O."/>
            <person name="Salzberg S.L."/>
            <person name="Tang P."/>
            <person name="Chiu C.-H."/>
            <person name="Lee Y.-S."/>
            <person name="Embley T.M."/>
            <person name="Coombs G.H."/>
            <person name="Mottram J.C."/>
            <person name="Tachezy J."/>
            <person name="Fraser-Liggett C.M."/>
            <person name="Johnson P.J."/>
        </authorList>
    </citation>
    <scope>NUCLEOTIDE SEQUENCE [LARGE SCALE GENOMIC DNA]</scope>
    <source>
        <strain evidence="1">G3</strain>
    </source>
</reference>
<dbReference type="InParanoid" id="A2EJM6"/>
<accession>A2EJM6</accession>
<sequence>MNEGKTAKIDSKSVKIELKGKIVIGIKCLNEEETNLKFQINDNNDKYEISPNSFIVLENANNPVVKTKSSMYDLSNYEVVYNVLPSNFETLIQDIEKWNVRHSQQLLQVFPTIFDKSIYQKIPLSTSFSVGTAQFMFDLLKKIPKSNLYSISRHLTNSIQNTREEEGVKTRFPTRIKGNNLERIDFLKVTKQTLFADDDYRTQLINNLPPQNFSIKRSIDNFAIMVDGTREQTAWMDRYLKSLKDFPFLIFTEFATGSFNLSKLKNKKICIRFVSQENNIDAFPDDMLVNVGKFANETEFINGFNKVLQKHDENTF</sequence>
<dbReference type="Gene3D" id="1.25.40.180">
    <property type="match status" value="1"/>
</dbReference>
<organism evidence="1 2">
    <name type="scientific">Trichomonas vaginalis (strain ATCC PRA-98 / G3)</name>
    <dbReference type="NCBI Taxonomy" id="412133"/>
    <lineage>
        <taxon>Eukaryota</taxon>
        <taxon>Metamonada</taxon>
        <taxon>Parabasalia</taxon>
        <taxon>Trichomonadida</taxon>
        <taxon>Trichomonadidae</taxon>
        <taxon>Trichomonas</taxon>
    </lineage>
</organism>